<dbReference type="NCBIfam" id="TIGR03695">
    <property type="entry name" value="menH_SHCHC"/>
    <property type="match status" value="1"/>
</dbReference>
<evidence type="ECO:0000313" key="6">
    <source>
        <dbReference type="Proteomes" id="UP001215461"/>
    </source>
</evidence>
<dbReference type="GO" id="GO:0070205">
    <property type="term" value="F:2-succinyl-6-hydroxy-2,4-cyclohexadiene-1-carboxylate synthase activity"/>
    <property type="evidence" value="ECO:0007669"/>
    <property type="project" value="UniProtKB-UniRule"/>
</dbReference>
<dbReference type="InterPro" id="IPR029058">
    <property type="entry name" value="AB_hydrolase_fold"/>
</dbReference>
<dbReference type="EMBL" id="JAANXN010000003">
    <property type="protein sequence ID" value="MDF8370653.1"/>
    <property type="molecule type" value="Genomic_DNA"/>
</dbReference>
<sequence>MRKKVIINGYEYELEIQGTGKPTWLFFHGFMGSLADYQGITPTGTRIYMNLLGFGSKLKTIKQSQRFMGHQQVTDICRLLDKLSINKVNLVGYSMGARLALVFGHTVPNRVDHLVLESGTAGLMTQDLRQQRIIADGHKADHVTQVGMSTFIREWEQLPLFKSQKSMSAAQQLFMQEQRLNQNAQNVANSLRFFGTGAMPNLWPELAYMHIPVTLITGMDDHKFTQINQKMQQQLPNVQWCQVPQAGHNVHFERPDQVIDILNAIHH</sequence>
<dbReference type="Gene3D" id="3.40.50.1820">
    <property type="entry name" value="alpha/beta hydrolase"/>
    <property type="match status" value="1"/>
</dbReference>
<dbReference type="Pfam" id="PF00561">
    <property type="entry name" value="Abhydrolase_1"/>
    <property type="match status" value="1"/>
</dbReference>
<comment type="pathway">
    <text evidence="3">Quinol/quinone metabolism; 1,4-dihydroxy-2-naphthoate biosynthesis; 1,4-dihydroxy-2-naphthoate from chorismate: step 3/7.</text>
</comment>
<name>A0ABD4XIL6_WEIPA</name>
<proteinExistence type="inferred from homology"/>
<dbReference type="Proteomes" id="UP001215461">
    <property type="component" value="Unassembled WGS sequence"/>
</dbReference>
<protein>
    <recommendedName>
        <fullName evidence="3">Putative 2-succinyl-6-hydroxy-2,4-cyclohexadiene-1-carboxylate synthase</fullName>
        <shortName evidence="3">SHCHC synthase</shortName>
        <ecNumber evidence="3">4.2.99.20</ecNumber>
    </recommendedName>
</protein>
<dbReference type="InterPro" id="IPR022485">
    <property type="entry name" value="SHCHC_synthase_MenH"/>
</dbReference>
<dbReference type="SUPFAM" id="SSF53474">
    <property type="entry name" value="alpha/beta-Hydrolases"/>
    <property type="match status" value="1"/>
</dbReference>
<comment type="caution">
    <text evidence="5">The sequence shown here is derived from an EMBL/GenBank/DDBJ whole genome shotgun (WGS) entry which is preliminary data.</text>
</comment>
<dbReference type="GO" id="GO:0009234">
    <property type="term" value="P:menaquinone biosynthetic process"/>
    <property type="evidence" value="ECO:0007669"/>
    <property type="project" value="UniProtKB-UniRule"/>
</dbReference>
<gene>
    <name evidence="3 5" type="primary">menH</name>
    <name evidence="5" type="ORF">G9403_03115</name>
</gene>
<dbReference type="AlphaFoldDB" id="A0ABD4XIL6"/>
<feature type="domain" description="AB hydrolase-1" evidence="4">
    <location>
        <begin position="25"/>
        <end position="255"/>
    </location>
</feature>
<accession>A0ABD4XIL6</accession>
<dbReference type="PANTHER" id="PTHR42916:SF1">
    <property type="entry name" value="PROTEIN PHYLLO, CHLOROPLASTIC"/>
    <property type="match status" value="1"/>
</dbReference>
<evidence type="ECO:0000256" key="2">
    <source>
        <dbReference type="ARBA" id="ARBA00023239"/>
    </source>
</evidence>
<comment type="function">
    <text evidence="3">Catalyzes a proton abstraction reaction that results in 2,5-elimination of pyruvate from 2-succinyl-5-enolpyruvyl-6-hydroxy-3-cyclohexene-1-carboxylate (SEPHCHC) and the formation of 2-succinyl-6-hydroxy-2,4-cyclohexadiene-1-carboxylate (SHCHC).</text>
</comment>
<comment type="subunit">
    <text evidence="3">Monomer.</text>
</comment>
<evidence type="ECO:0000259" key="4">
    <source>
        <dbReference type="Pfam" id="PF00561"/>
    </source>
</evidence>
<comment type="catalytic activity">
    <reaction evidence="3">
        <text>5-enolpyruvoyl-6-hydroxy-2-succinyl-cyclohex-3-ene-1-carboxylate = (1R,6R)-6-hydroxy-2-succinyl-cyclohexa-2,4-diene-1-carboxylate + pyruvate</text>
        <dbReference type="Rhea" id="RHEA:25597"/>
        <dbReference type="ChEBI" id="CHEBI:15361"/>
        <dbReference type="ChEBI" id="CHEBI:58689"/>
        <dbReference type="ChEBI" id="CHEBI:58818"/>
        <dbReference type="EC" id="4.2.99.20"/>
    </reaction>
</comment>
<dbReference type="RefSeq" id="WP_277362042.1">
    <property type="nucleotide sequence ID" value="NZ_CP049940.1"/>
</dbReference>
<evidence type="ECO:0000256" key="1">
    <source>
        <dbReference type="ARBA" id="ARBA00022428"/>
    </source>
</evidence>
<organism evidence="5 6">
    <name type="scientific">Weissella paramesenteroides</name>
    <name type="common">Leuconostoc paramesenteroides</name>
    <dbReference type="NCBI Taxonomy" id="1249"/>
    <lineage>
        <taxon>Bacteria</taxon>
        <taxon>Bacillati</taxon>
        <taxon>Bacillota</taxon>
        <taxon>Bacilli</taxon>
        <taxon>Lactobacillales</taxon>
        <taxon>Lactobacillaceae</taxon>
        <taxon>Weissella</taxon>
    </lineage>
</organism>
<reference evidence="5 6" key="1">
    <citation type="submission" date="2020-03" db="EMBL/GenBank/DDBJ databases">
        <title>Comparative genomics of Weissella paramesenteroides.</title>
        <authorList>
            <person name="Kant R."/>
            <person name="Takala T."/>
            <person name="Saris P."/>
        </authorList>
    </citation>
    <scope>NUCLEOTIDE SEQUENCE [LARGE SCALE GENOMIC DNA]</scope>
    <source>
        <strain evidence="5 6">SJ27-4</strain>
    </source>
</reference>
<evidence type="ECO:0000313" key="5">
    <source>
        <dbReference type="EMBL" id="MDF8370653.1"/>
    </source>
</evidence>
<evidence type="ECO:0000256" key="3">
    <source>
        <dbReference type="HAMAP-Rule" id="MF_01660"/>
    </source>
</evidence>
<dbReference type="HAMAP" id="MF_01660">
    <property type="entry name" value="MenH"/>
    <property type="match status" value="1"/>
</dbReference>
<keyword evidence="1 3" id="KW-0474">Menaquinone biosynthesis</keyword>
<comment type="pathway">
    <text evidence="3">Quinol/quinone metabolism; menaquinone biosynthesis.</text>
</comment>
<dbReference type="EC" id="4.2.99.20" evidence="3"/>
<comment type="similarity">
    <text evidence="3">Belongs to the AB hydrolase superfamily. MenH family.</text>
</comment>
<dbReference type="PANTHER" id="PTHR42916">
    <property type="entry name" value="2-SUCCINYL-5-ENOLPYRUVYL-6-HYDROXY-3-CYCLOHEXENE-1-CARBOXYLATE SYNTHASE"/>
    <property type="match status" value="1"/>
</dbReference>
<keyword evidence="2 3" id="KW-0456">Lyase</keyword>
<dbReference type="InterPro" id="IPR000073">
    <property type="entry name" value="AB_hydrolase_1"/>
</dbReference>